<dbReference type="EMBL" id="JAIWYP010000010">
    <property type="protein sequence ID" value="KAH3747625.1"/>
    <property type="molecule type" value="Genomic_DNA"/>
</dbReference>
<name>A0A9D4I490_DREPO</name>
<accession>A0A9D4I490</accession>
<organism evidence="1 2">
    <name type="scientific">Dreissena polymorpha</name>
    <name type="common">Zebra mussel</name>
    <name type="synonym">Mytilus polymorpha</name>
    <dbReference type="NCBI Taxonomy" id="45954"/>
    <lineage>
        <taxon>Eukaryota</taxon>
        <taxon>Metazoa</taxon>
        <taxon>Spiralia</taxon>
        <taxon>Lophotrochozoa</taxon>
        <taxon>Mollusca</taxon>
        <taxon>Bivalvia</taxon>
        <taxon>Autobranchia</taxon>
        <taxon>Heteroconchia</taxon>
        <taxon>Euheterodonta</taxon>
        <taxon>Imparidentia</taxon>
        <taxon>Neoheterodontei</taxon>
        <taxon>Myida</taxon>
        <taxon>Dreissenoidea</taxon>
        <taxon>Dreissenidae</taxon>
        <taxon>Dreissena</taxon>
    </lineage>
</organism>
<dbReference type="Proteomes" id="UP000828390">
    <property type="component" value="Unassembled WGS sequence"/>
</dbReference>
<gene>
    <name evidence="1" type="ORF">DPMN_182053</name>
</gene>
<evidence type="ECO:0000313" key="1">
    <source>
        <dbReference type="EMBL" id="KAH3747625.1"/>
    </source>
</evidence>
<reference evidence="1" key="1">
    <citation type="journal article" date="2019" name="bioRxiv">
        <title>The Genome of the Zebra Mussel, Dreissena polymorpha: A Resource for Invasive Species Research.</title>
        <authorList>
            <person name="McCartney M.A."/>
            <person name="Auch B."/>
            <person name="Kono T."/>
            <person name="Mallez S."/>
            <person name="Zhang Y."/>
            <person name="Obille A."/>
            <person name="Becker A."/>
            <person name="Abrahante J.E."/>
            <person name="Garbe J."/>
            <person name="Badalamenti J.P."/>
            <person name="Herman A."/>
            <person name="Mangelson H."/>
            <person name="Liachko I."/>
            <person name="Sullivan S."/>
            <person name="Sone E.D."/>
            <person name="Koren S."/>
            <person name="Silverstein K.A.T."/>
            <person name="Beckman K.B."/>
            <person name="Gohl D.M."/>
        </authorList>
    </citation>
    <scope>NUCLEOTIDE SEQUENCE</scope>
    <source>
        <strain evidence="1">Duluth1</strain>
        <tissue evidence="1">Whole animal</tissue>
    </source>
</reference>
<proteinExistence type="predicted"/>
<keyword evidence="2" id="KW-1185">Reference proteome</keyword>
<dbReference type="AlphaFoldDB" id="A0A9D4I490"/>
<evidence type="ECO:0000313" key="2">
    <source>
        <dbReference type="Proteomes" id="UP000828390"/>
    </source>
</evidence>
<sequence length="104" mass="12117">MNIWQMYGLDRNFWTDVQTAGRTNRCTDRQTNIATAIWTVFPGRGSHIFTHQFHYKLIIVAQIWKQLAALNSADKQLPLITPTPGTTHGLRQMMYCVPPRQIMW</sequence>
<protein>
    <submittedName>
        <fullName evidence="1">Uncharacterized protein</fullName>
    </submittedName>
</protein>
<comment type="caution">
    <text evidence="1">The sequence shown here is derived from an EMBL/GenBank/DDBJ whole genome shotgun (WGS) entry which is preliminary data.</text>
</comment>
<reference evidence="1" key="2">
    <citation type="submission" date="2020-11" db="EMBL/GenBank/DDBJ databases">
        <authorList>
            <person name="McCartney M.A."/>
            <person name="Auch B."/>
            <person name="Kono T."/>
            <person name="Mallez S."/>
            <person name="Becker A."/>
            <person name="Gohl D.M."/>
            <person name="Silverstein K.A.T."/>
            <person name="Koren S."/>
            <person name="Bechman K.B."/>
            <person name="Herman A."/>
            <person name="Abrahante J.E."/>
            <person name="Garbe J."/>
        </authorList>
    </citation>
    <scope>NUCLEOTIDE SEQUENCE</scope>
    <source>
        <strain evidence="1">Duluth1</strain>
        <tissue evidence="1">Whole animal</tissue>
    </source>
</reference>